<sequence>MKGIILLLTCLVYCSNIGSIRANSPKVCLTGSSCVLGRYMNGSESDSFEAFLGIPYAKPPIGDLRFSNPEETKLWNGTLSAINSTPDCIQRDYINVTKRIGGSEDCLYLNIYRPLHGAGGELPVMLFIHGGGFFTGSPSPNSVGPQYFMDTSDVILVVPAYRLGPFGFLSTNDEQMTGNYGLKDQKLALQWVQKYISAFGGDPDRVTIFGHSAGGSSVHLHLMNNNKEGLFSNAIMMSGVGNSPFALPVNDPRDQVVQLAKAAGVTEAENLSSADLVQALRSIKPEDLLLAADDLKLWAEQPLVVFRPNIENDTWPGAFLTKDPLDPFIPNTDIPWMVGNAPAKGEGLVIALRLASNKNLQNELNENFSQRLSITLGLSATCDTEEVIDSLVTEYMDGKHELNNDTLNGFLELLGDRYFIHPTYRLLKYNVNSSRSDLRGIIHFDYRGPYSYTPYFTNSSQDFGTAHYDDSLFLFDGPVGLSNGYSQQSPEAALVKRYVRLYQSFAENGYSDEFAGIERCNNLNFPNCEYLSIVKDEEPFQTSNSWDIERMALWDQIYDSYSQTIARVNRIVAVMKEITLLLTCLVYCSYIGPIRANLPKVCFAGSSCVLGRYMSGYESYSFEAFLGIPYAKPPIDDLRFSNPEEAELWDGTLSALYPKPDCIQRDYINVLKPISGSEDCLYLNIYRPLHKAGGELPVMFYIHGGGFFSGSPSPSNVGPQYFMDTSDVILVVPAYRLGPFGFLSTNDEEMTGNYGLKDQRLALQWVQKYISAFGGDPDRVTIFGHSAGAAAVHLHLMNNNKDGLFSKAIMMSGTANSPFALPLNDPRDQVVQLAKAAGVREAEYLSSAGLVHALRSIKPKTLLRAIDDLKIWAEQPLAIFRPNVENYAWTGAFLKNDPRYPFIPFGTDNDIPWIVGNAPAKGEGLVIALRLTTNKKLRTEFNKEFSKKLSIMLDLPPTCDTEEVIDSLVTEYMDGKRELNDETLSGFLELLGDAYFVHPTYMLLLYNFGSNRTDFRGIINFDYRGPYSNSKIFTNSLKDFGTAHVDDSLFLFEGPQGVSYGYLKKSREAALVKRYVRLYKSFAENGYMSGYESYSFEAFLGIPYAKPPIDDLRFSNPEEAELWDGTLSARYPKPDCIQRDYINVLKPISGSEDCLYLNIYRPLHKAGGELPVMFYIHGGGFFSGSPSPSSVGPQYFMDTSDVILVVPAYRLGPFGFLSTNDEEMTGNYGLKDQRLALQWVQKYISAFGGDPDRVTIFGHSAGAAAVHLHLMNNNDEGLFSNAIMMSGAANSPFALPLNDPRDQVVQLAKAAGVREAEYLSSAGLVHALRSIKPKTLLRAIDDLKIWAEQPLAIFRPNLEDKCWNDAFLTKNPREPYIPFGTDNDISWIVGNAPAKGEGLPMALRLTTNKKLRKEFNNEFSKRLSIMLDLPLACDKEDVIESLVTKYMDGKRELNDETLDGFLELLGDAYFVYPTYRLLKYNGDSNRTDFRGIINFDYRGPYSYSKIFTNSLKDYGTAHVDDSLFLFKGPQGVSYGYLKKSREAALVRRYVRLFQSFAENGAPEAQTFQQQKSKQNHLTKKKKKKNIMTASLARTDVSLPSNTTLLPTIPRPLKLWQIIFMISRLITMTCSQTTTTAMAPLFMPPTLPKVCLYEMGCLQGKHMPGLGVHNFEAFLGIPYALPPVGERRFAIPKAFPRWWGMLDVTAPKQNCVQKNYILPNPVVEGVEDCLYLNIYRPITDAKQLLPVMVYIHGGGWFSGSASPLLHGPEYIMEAKEIILVSMAYRLGPFGFLSTDDANMPGNLGLKDQNLALRWIKLNIGAFGGDPEKVTIFGQSAGAISVHLHMLSRQSEGLFRSAITMSGTANVPFAINDAPLQQTRDIARFCNISNVEELSTAKLTRALRALSAEDIINAGDKLKYWNVDPMTNFRPIVEKHGDGHAFLTQHPVKIMNEAKYTPVPWLNGGVPGEGAVRVFSILANETLREQFNANFHELFEKLLEFPTHFTREQLTVKTQLVIDEYFGGRPVIDNTTAQGFLDCISDRGFHHPFYNAIRAYVHTVDVKKYPVYLYKLSYKGHHSFTSIYTGGVPIGEFGSVHCDDLIYTFRAPVIFADFKQSSADASLATYFTRNLVHFAKYGKPLNVDALKPCTAATFDQKSDAICDYQEFSNSGNDSFKTSTNNKFNVKRAKLWNAILEIDD</sequence>
<dbReference type="Gene3D" id="3.40.50.1820">
    <property type="entry name" value="alpha/beta hydrolase"/>
    <property type="match status" value="4"/>
</dbReference>
<protein>
    <recommendedName>
        <fullName evidence="8">carboxylesterase</fullName>
        <ecNumber evidence="8">3.1.1.1</ecNumber>
    </recommendedName>
</protein>
<evidence type="ECO:0000256" key="6">
    <source>
        <dbReference type="ARBA" id="ARBA00023157"/>
    </source>
</evidence>
<dbReference type="PROSITE" id="PS00122">
    <property type="entry name" value="CARBOXYLESTERASE_B_1"/>
    <property type="match status" value="4"/>
</dbReference>
<dbReference type="InterPro" id="IPR019826">
    <property type="entry name" value="Carboxylesterase_B_AS"/>
</dbReference>
<reference evidence="12" key="1">
    <citation type="submission" date="2025-08" db="UniProtKB">
        <authorList>
            <consortium name="RefSeq"/>
        </authorList>
    </citation>
    <scope>IDENTIFICATION</scope>
    <source>
        <tissue evidence="12">Adult</tissue>
    </source>
</reference>
<keyword evidence="7" id="KW-0325">Glycoprotein</keyword>
<organism evidence="11 12">
    <name type="scientific">Bactrocera dorsalis</name>
    <name type="common">Oriental fruit fly</name>
    <name type="synonym">Dacus dorsalis</name>
    <dbReference type="NCBI Taxonomy" id="27457"/>
    <lineage>
        <taxon>Eukaryota</taxon>
        <taxon>Metazoa</taxon>
        <taxon>Ecdysozoa</taxon>
        <taxon>Arthropoda</taxon>
        <taxon>Hexapoda</taxon>
        <taxon>Insecta</taxon>
        <taxon>Pterygota</taxon>
        <taxon>Neoptera</taxon>
        <taxon>Endopterygota</taxon>
        <taxon>Diptera</taxon>
        <taxon>Brachycera</taxon>
        <taxon>Muscomorpha</taxon>
        <taxon>Tephritoidea</taxon>
        <taxon>Tephritidae</taxon>
        <taxon>Bactrocera</taxon>
        <taxon>Bactrocera</taxon>
    </lineage>
</organism>
<dbReference type="RefSeq" id="XP_049308712.1">
    <property type="nucleotide sequence ID" value="XM_049452755.1"/>
</dbReference>
<feature type="domain" description="Carboxylesterase type B" evidence="10">
    <location>
        <begin position="33"/>
        <end position="537"/>
    </location>
</feature>
<feature type="domain" description="Carboxylesterase type B" evidence="10">
    <location>
        <begin position="609"/>
        <end position="1087"/>
    </location>
</feature>
<dbReference type="Pfam" id="PF00135">
    <property type="entry name" value="COesterase"/>
    <property type="match status" value="4"/>
</dbReference>
<dbReference type="SUPFAM" id="SSF53474">
    <property type="entry name" value="alpha/beta-Hydrolases"/>
    <property type="match status" value="4"/>
</dbReference>
<proteinExistence type="inferred from homology"/>
<dbReference type="PANTHER" id="PTHR43142">
    <property type="entry name" value="CARBOXYLIC ESTER HYDROLASE"/>
    <property type="match status" value="1"/>
</dbReference>
<feature type="domain" description="Carboxylesterase type B" evidence="10">
    <location>
        <begin position="1653"/>
        <end position="2143"/>
    </location>
</feature>
<dbReference type="Proteomes" id="UP001652620">
    <property type="component" value="Chromosome 3"/>
</dbReference>
<evidence type="ECO:0000256" key="1">
    <source>
        <dbReference type="ARBA" id="ARBA00004613"/>
    </source>
</evidence>
<keyword evidence="6" id="KW-1015">Disulfide bond</keyword>
<dbReference type="EC" id="3.1.1.1" evidence="8"/>
<feature type="domain" description="Carboxylesterase type B" evidence="10">
    <location>
        <begin position="1093"/>
        <end position="1583"/>
    </location>
</feature>
<evidence type="ECO:0000256" key="8">
    <source>
        <dbReference type="ARBA" id="ARBA00039155"/>
    </source>
</evidence>
<evidence type="ECO:0000259" key="10">
    <source>
        <dbReference type="Pfam" id="PF00135"/>
    </source>
</evidence>
<evidence type="ECO:0000256" key="7">
    <source>
        <dbReference type="ARBA" id="ARBA00023180"/>
    </source>
</evidence>
<feature type="signal peptide" evidence="9">
    <location>
        <begin position="1"/>
        <end position="22"/>
    </location>
</feature>
<comment type="similarity">
    <text evidence="2">Belongs to the type-B carboxylesterase/lipase family.</text>
</comment>
<evidence type="ECO:0000256" key="4">
    <source>
        <dbReference type="ARBA" id="ARBA00022525"/>
    </source>
</evidence>
<evidence type="ECO:0000256" key="9">
    <source>
        <dbReference type="SAM" id="SignalP"/>
    </source>
</evidence>
<dbReference type="PANTHER" id="PTHR43142:SF1">
    <property type="entry name" value="CARBOXYLIC ESTER HYDROLASE"/>
    <property type="match status" value="1"/>
</dbReference>
<dbReference type="InterPro" id="IPR002018">
    <property type="entry name" value="CarbesteraseB"/>
</dbReference>
<dbReference type="PROSITE" id="PS00941">
    <property type="entry name" value="CARBOXYLESTERASE_B_2"/>
    <property type="match status" value="4"/>
</dbReference>
<name>A0ABM3JHJ0_BACDO</name>
<keyword evidence="5" id="KW-0378">Hydrolase</keyword>
<evidence type="ECO:0000256" key="2">
    <source>
        <dbReference type="ARBA" id="ARBA00005964"/>
    </source>
</evidence>
<dbReference type="InterPro" id="IPR019819">
    <property type="entry name" value="Carboxylesterase_B_CS"/>
</dbReference>
<evidence type="ECO:0000313" key="12">
    <source>
        <dbReference type="RefSeq" id="XP_049308712.1"/>
    </source>
</evidence>
<feature type="chain" id="PRO_5046530469" description="carboxylesterase" evidence="9">
    <location>
        <begin position="23"/>
        <end position="2197"/>
    </location>
</feature>
<keyword evidence="11" id="KW-1185">Reference proteome</keyword>
<keyword evidence="4" id="KW-0964">Secreted</keyword>
<accession>A0ABM3JHJ0</accession>
<keyword evidence="9" id="KW-0732">Signal</keyword>
<gene>
    <name evidence="12" type="primary">LOC105229968</name>
</gene>
<evidence type="ECO:0000256" key="5">
    <source>
        <dbReference type="ARBA" id="ARBA00022801"/>
    </source>
</evidence>
<dbReference type="GeneID" id="105229968"/>
<evidence type="ECO:0000313" key="11">
    <source>
        <dbReference type="Proteomes" id="UP001652620"/>
    </source>
</evidence>
<keyword evidence="3" id="KW-0719">Serine esterase</keyword>
<evidence type="ECO:0000256" key="3">
    <source>
        <dbReference type="ARBA" id="ARBA00022487"/>
    </source>
</evidence>
<comment type="subcellular location">
    <subcellularLocation>
        <location evidence="1">Secreted</location>
    </subcellularLocation>
</comment>
<dbReference type="InterPro" id="IPR029058">
    <property type="entry name" value="AB_hydrolase_fold"/>
</dbReference>